<accession>A0AAE0DCA9</accession>
<dbReference type="EMBL" id="VYYT01000035">
    <property type="protein sequence ID" value="KAK2775587.1"/>
    <property type="molecule type" value="Genomic_DNA"/>
</dbReference>
<proteinExistence type="predicted"/>
<organism evidence="1 2">
    <name type="scientific">Colletotrichum kahawae</name>
    <name type="common">Coffee berry disease fungus</name>
    <dbReference type="NCBI Taxonomy" id="34407"/>
    <lineage>
        <taxon>Eukaryota</taxon>
        <taxon>Fungi</taxon>
        <taxon>Dikarya</taxon>
        <taxon>Ascomycota</taxon>
        <taxon>Pezizomycotina</taxon>
        <taxon>Sordariomycetes</taxon>
        <taxon>Hypocreomycetidae</taxon>
        <taxon>Glomerellales</taxon>
        <taxon>Glomerellaceae</taxon>
        <taxon>Colletotrichum</taxon>
        <taxon>Colletotrichum gloeosporioides species complex</taxon>
    </lineage>
</organism>
<dbReference type="Proteomes" id="UP001281614">
    <property type="component" value="Unassembled WGS sequence"/>
</dbReference>
<comment type="caution">
    <text evidence="1">The sequence shown here is derived from an EMBL/GenBank/DDBJ whole genome shotgun (WGS) entry which is preliminary data.</text>
</comment>
<name>A0AAE0DCA9_COLKA</name>
<gene>
    <name evidence="1" type="ORF">CKAH01_03473</name>
</gene>
<dbReference type="AlphaFoldDB" id="A0AAE0DCA9"/>
<sequence>MYACCTPAAANSPSPSLFRSSLHLLRGSPSGS</sequence>
<evidence type="ECO:0000313" key="2">
    <source>
        <dbReference type="Proteomes" id="UP001281614"/>
    </source>
</evidence>
<protein>
    <submittedName>
        <fullName evidence="1">Uncharacterized protein</fullName>
    </submittedName>
</protein>
<evidence type="ECO:0000313" key="1">
    <source>
        <dbReference type="EMBL" id="KAK2775587.1"/>
    </source>
</evidence>
<keyword evidence="2" id="KW-1185">Reference proteome</keyword>
<reference evidence="1" key="1">
    <citation type="submission" date="2023-02" db="EMBL/GenBank/DDBJ databases">
        <title>Colletotrichum kahawae CIFC_Que2 genome sequencing and assembly.</title>
        <authorList>
            <person name="Baroncelli R."/>
        </authorList>
    </citation>
    <scope>NUCLEOTIDE SEQUENCE</scope>
    <source>
        <strain evidence="1">CIFC_Que2</strain>
    </source>
</reference>